<evidence type="ECO:0000256" key="7">
    <source>
        <dbReference type="ARBA" id="ARBA00048248"/>
    </source>
</evidence>
<dbReference type="Pfam" id="PF22421">
    <property type="entry name" value="SYY_C-terminal"/>
    <property type="match status" value="1"/>
</dbReference>
<dbReference type="PROSITE" id="PS50889">
    <property type="entry name" value="S4"/>
    <property type="match status" value="1"/>
</dbReference>
<comment type="catalytic activity">
    <reaction evidence="7 8">
        <text>tRNA(Tyr) + L-tyrosine + ATP = L-tyrosyl-tRNA(Tyr) + AMP + diphosphate + H(+)</text>
        <dbReference type="Rhea" id="RHEA:10220"/>
        <dbReference type="Rhea" id="RHEA-COMP:9706"/>
        <dbReference type="Rhea" id="RHEA-COMP:9707"/>
        <dbReference type="ChEBI" id="CHEBI:15378"/>
        <dbReference type="ChEBI" id="CHEBI:30616"/>
        <dbReference type="ChEBI" id="CHEBI:33019"/>
        <dbReference type="ChEBI" id="CHEBI:58315"/>
        <dbReference type="ChEBI" id="CHEBI:78442"/>
        <dbReference type="ChEBI" id="CHEBI:78536"/>
        <dbReference type="ChEBI" id="CHEBI:456215"/>
        <dbReference type="EC" id="6.1.1.1"/>
    </reaction>
</comment>
<dbReference type="SUPFAM" id="SSF55174">
    <property type="entry name" value="Alpha-L RNA-binding motif"/>
    <property type="match status" value="1"/>
</dbReference>
<dbReference type="PRINTS" id="PR01040">
    <property type="entry name" value="TRNASYNTHTYR"/>
</dbReference>
<evidence type="ECO:0000256" key="5">
    <source>
        <dbReference type="ARBA" id="ARBA00022917"/>
    </source>
</evidence>
<dbReference type="Gene3D" id="3.40.50.620">
    <property type="entry name" value="HUPs"/>
    <property type="match status" value="1"/>
</dbReference>
<feature type="short sequence motif" description="'HIGH' region" evidence="8">
    <location>
        <begin position="44"/>
        <end position="53"/>
    </location>
</feature>
<comment type="function">
    <text evidence="8">Catalyzes the attachment of tyrosine to tRNA(Tyr) in a two-step reaction: tyrosine is first activated by ATP to form Tyr-AMP and then transferred to the acceptor end of tRNA(Tyr).</text>
</comment>
<dbReference type="HAMAP" id="MF_02006">
    <property type="entry name" value="Tyr_tRNA_synth_type1"/>
    <property type="match status" value="1"/>
</dbReference>
<dbReference type="InterPro" id="IPR024088">
    <property type="entry name" value="Tyr-tRNA-ligase_bac-type"/>
</dbReference>
<dbReference type="InterPro" id="IPR002305">
    <property type="entry name" value="aa-tRNA-synth_Ic"/>
</dbReference>
<proteinExistence type="inferred from homology"/>
<keyword evidence="12" id="KW-1185">Reference proteome</keyword>
<comment type="subunit">
    <text evidence="8">Homodimer.</text>
</comment>
<evidence type="ECO:0000256" key="9">
    <source>
        <dbReference type="PROSITE-ProRule" id="PRU00182"/>
    </source>
</evidence>
<keyword evidence="8" id="KW-0963">Cytoplasm</keyword>
<dbReference type="CDD" id="cd00805">
    <property type="entry name" value="TyrRS_core"/>
    <property type="match status" value="1"/>
</dbReference>
<protein>
    <recommendedName>
        <fullName evidence="8">Tyrosine--tRNA ligase</fullName>
        <ecNumber evidence="8">6.1.1.1</ecNumber>
    </recommendedName>
    <alternativeName>
        <fullName evidence="8">Tyrosyl-tRNA synthetase</fullName>
        <shortName evidence="8">TyrRS</shortName>
    </alternativeName>
</protein>
<dbReference type="InterPro" id="IPR024107">
    <property type="entry name" value="Tyr-tRNA-ligase_bac_1"/>
</dbReference>
<feature type="short sequence motif" description="'KMSKS' region" evidence="8">
    <location>
        <begin position="244"/>
        <end position="248"/>
    </location>
</feature>
<comment type="similarity">
    <text evidence="8">Belongs to the class-I aminoacyl-tRNA synthetase family. TyrS type 1 subfamily.</text>
</comment>
<dbReference type="CDD" id="cd00165">
    <property type="entry name" value="S4"/>
    <property type="match status" value="1"/>
</dbReference>
<evidence type="ECO:0000256" key="1">
    <source>
        <dbReference type="ARBA" id="ARBA00022598"/>
    </source>
</evidence>
<keyword evidence="1 8" id="KW-0436">Ligase</keyword>
<dbReference type="InterPro" id="IPR036986">
    <property type="entry name" value="S4_RNA-bd_sf"/>
</dbReference>
<gene>
    <name evidence="8 11" type="primary">tyrS</name>
    <name evidence="11" type="ORF">ACFOEX_11600</name>
</gene>
<dbReference type="InterPro" id="IPR014729">
    <property type="entry name" value="Rossmann-like_a/b/a_fold"/>
</dbReference>
<evidence type="ECO:0000256" key="2">
    <source>
        <dbReference type="ARBA" id="ARBA00022741"/>
    </source>
</evidence>
<dbReference type="Pfam" id="PF00579">
    <property type="entry name" value="tRNA-synt_1b"/>
    <property type="match status" value="1"/>
</dbReference>
<reference evidence="12" key="1">
    <citation type="journal article" date="2019" name="Int. J. Syst. Evol. Microbiol.">
        <title>The Global Catalogue of Microorganisms (GCM) 10K type strain sequencing project: providing services to taxonomists for standard genome sequencing and annotation.</title>
        <authorList>
            <consortium name="The Broad Institute Genomics Platform"/>
            <consortium name="The Broad Institute Genome Sequencing Center for Infectious Disease"/>
            <person name="Wu L."/>
            <person name="Ma J."/>
        </authorList>
    </citation>
    <scope>NUCLEOTIDE SEQUENCE [LARGE SCALE GENOMIC DNA]</scope>
    <source>
        <strain evidence="12">CCM 7941</strain>
    </source>
</reference>
<dbReference type="Gene3D" id="1.10.240.10">
    <property type="entry name" value="Tyrosyl-Transfer RNA Synthetase"/>
    <property type="match status" value="1"/>
</dbReference>
<feature type="binding site" evidence="8">
    <location>
        <position position="39"/>
    </location>
    <ligand>
        <name>L-tyrosine</name>
        <dbReference type="ChEBI" id="CHEBI:58315"/>
    </ligand>
</feature>
<dbReference type="Proteomes" id="UP001595536">
    <property type="component" value="Unassembled WGS sequence"/>
</dbReference>
<evidence type="ECO:0000256" key="6">
    <source>
        <dbReference type="ARBA" id="ARBA00023146"/>
    </source>
</evidence>
<keyword evidence="2 8" id="KW-0547">Nucleotide-binding</keyword>
<dbReference type="PANTHER" id="PTHR11766:SF0">
    <property type="entry name" value="TYROSINE--TRNA LIGASE, MITOCHONDRIAL"/>
    <property type="match status" value="1"/>
</dbReference>
<dbReference type="NCBIfam" id="TIGR00234">
    <property type="entry name" value="tyrS"/>
    <property type="match status" value="1"/>
</dbReference>
<keyword evidence="3 8" id="KW-0067">ATP-binding</keyword>
<dbReference type="EC" id="6.1.1.1" evidence="8"/>
<dbReference type="SUPFAM" id="SSF52374">
    <property type="entry name" value="Nucleotidylyl transferase"/>
    <property type="match status" value="1"/>
</dbReference>
<dbReference type="InterPro" id="IPR002307">
    <property type="entry name" value="Tyr-tRNA-ligase"/>
</dbReference>
<feature type="binding site" evidence="8">
    <location>
        <position position="247"/>
    </location>
    <ligand>
        <name>ATP</name>
        <dbReference type="ChEBI" id="CHEBI:30616"/>
    </ligand>
</feature>
<keyword evidence="4 9" id="KW-0694">RNA-binding</keyword>
<organism evidence="11 12">
    <name type="scientific">Camelimonas abortus</name>
    <dbReference type="NCBI Taxonomy" id="1017184"/>
    <lineage>
        <taxon>Bacteria</taxon>
        <taxon>Pseudomonadati</taxon>
        <taxon>Pseudomonadota</taxon>
        <taxon>Alphaproteobacteria</taxon>
        <taxon>Hyphomicrobiales</taxon>
        <taxon>Chelatococcaceae</taxon>
        <taxon>Camelimonas</taxon>
    </lineage>
</organism>
<name>A0ABV7LH21_9HYPH</name>
<dbReference type="RefSeq" id="WP_376832583.1">
    <property type="nucleotide sequence ID" value="NZ_JBHLWR010000006.1"/>
</dbReference>
<evidence type="ECO:0000256" key="8">
    <source>
        <dbReference type="HAMAP-Rule" id="MF_02006"/>
    </source>
</evidence>
<sequence>MTAPKSDFLRVLTERGYIHQCSDLQGLDEKASAGQLTAYVGYDCTGPSLHVGHLLSIMMLHWFQQTGHRPIALMGGGTTRVGDPSGKDESRKLLTLEQIEENKQSLRTVFSRFIDFGDGEAPSGTGRGAPAIMVDNAEWLAPLNYIDFLRDVGRHFSVNRMLSFDSVRTRLEREHELSFLEFNYMILQAYDFVELNRRYGCLLQMGGSDQWGNIINGIELCRRMGGPQLYALTCPLITTASGAKMGKTASGAVWLKAEMRSPYEYWQFWRNTEDADVERFLKLFTVLPLDEIARLAKLGGSEINEAKKILATEATALLHGREAAAQAAETARKTFEEGALAADLPSAEVAKAELEAGLGVLTAFVRAGLVASTSEARRQVKGGGLRVNDAVVTDERAVLTPADLTGDGVIKLSFGRKKHVLLRFS</sequence>
<dbReference type="Gene3D" id="3.10.290.10">
    <property type="entry name" value="RNA-binding S4 domain"/>
    <property type="match status" value="1"/>
</dbReference>
<keyword evidence="6 8" id="KW-0030">Aminoacyl-tRNA synthetase</keyword>
<feature type="binding site" evidence="8">
    <location>
        <position position="188"/>
    </location>
    <ligand>
        <name>L-tyrosine</name>
        <dbReference type="ChEBI" id="CHEBI:58315"/>
    </ligand>
</feature>
<dbReference type="EMBL" id="JBHRUV010000069">
    <property type="protein sequence ID" value="MFC3266990.1"/>
    <property type="molecule type" value="Genomic_DNA"/>
</dbReference>
<dbReference type="InterPro" id="IPR054608">
    <property type="entry name" value="SYY-like_C"/>
</dbReference>
<dbReference type="PANTHER" id="PTHR11766">
    <property type="entry name" value="TYROSYL-TRNA SYNTHETASE"/>
    <property type="match status" value="1"/>
</dbReference>
<accession>A0ABV7LH21</accession>
<evidence type="ECO:0000256" key="3">
    <source>
        <dbReference type="ARBA" id="ARBA00022840"/>
    </source>
</evidence>
<comment type="subcellular location">
    <subcellularLocation>
        <location evidence="8">Cytoplasm</location>
    </subcellularLocation>
</comment>
<dbReference type="GO" id="GO:0004831">
    <property type="term" value="F:tyrosine-tRNA ligase activity"/>
    <property type="evidence" value="ECO:0007669"/>
    <property type="project" value="UniProtKB-EC"/>
</dbReference>
<keyword evidence="5 8" id="KW-0648">Protein biosynthesis</keyword>
<feature type="domain" description="Tyrosine--tRNA ligase SYY-like C-terminal" evidence="10">
    <location>
        <begin position="341"/>
        <end position="421"/>
    </location>
</feature>
<evidence type="ECO:0000313" key="12">
    <source>
        <dbReference type="Proteomes" id="UP001595536"/>
    </source>
</evidence>
<comment type="caution">
    <text evidence="11">The sequence shown here is derived from an EMBL/GenBank/DDBJ whole genome shotgun (WGS) entry which is preliminary data.</text>
</comment>
<evidence type="ECO:0000259" key="10">
    <source>
        <dbReference type="Pfam" id="PF22421"/>
    </source>
</evidence>
<evidence type="ECO:0000313" key="11">
    <source>
        <dbReference type="EMBL" id="MFC3266990.1"/>
    </source>
</evidence>
<evidence type="ECO:0000256" key="4">
    <source>
        <dbReference type="ARBA" id="ARBA00022884"/>
    </source>
</evidence>
<feature type="binding site" evidence="8">
    <location>
        <position position="184"/>
    </location>
    <ligand>
        <name>L-tyrosine</name>
        <dbReference type="ChEBI" id="CHEBI:58315"/>
    </ligand>
</feature>